<dbReference type="InterPro" id="IPR001128">
    <property type="entry name" value="Cyt_P450"/>
</dbReference>
<evidence type="ECO:0000256" key="5">
    <source>
        <dbReference type="ARBA" id="ARBA00023004"/>
    </source>
</evidence>
<dbReference type="RefSeq" id="WP_071380090.1">
    <property type="nucleotide sequence ID" value="NZ_MLYO01000015.1"/>
</dbReference>
<organism evidence="8 9">
    <name type="scientific">Streptomyces monashensis</name>
    <dbReference type="NCBI Taxonomy" id="1678012"/>
    <lineage>
        <taxon>Bacteria</taxon>
        <taxon>Bacillati</taxon>
        <taxon>Actinomycetota</taxon>
        <taxon>Actinomycetes</taxon>
        <taxon>Kitasatosporales</taxon>
        <taxon>Streptomycetaceae</taxon>
        <taxon>Streptomyces</taxon>
    </lineage>
</organism>
<dbReference type="PRINTS" id="PR00359">
    <property type="entry name" value="BP450"/>
</dbReference>
<dbReference type="PANTHER" id="PTHR46696">
    <property type="entry name" value="P450, PUTATIVE (EUROFUNG)-RELATED"/>
    <property type="match status" value="1"/>
</dbReference>
<keyword evidence="5 7" id="KW-0408">Iron</keyword>
<keyword evidence="6 7" id="KW-0503">Monooxygenase</keyword>
<dbReference type="Pfam" id="PF00067">
    <property type="entry name" value="p450"/>
    <property type="match status" value="1"/>
</dbReference>
<dbReference type="CDD" id="cd11029">
    <property type="entry name" value="CYP107-like"/>
    <property type="match status" value="1"/>
</dbReference>
<evidence type="ECO:0000256" key="3">
    <source>
        <dbReference type="ARBA" id="ARBA00022723"/>
    </source>
</evidence>
<evidence type="ECO:0000256" key="1">
    <source>
        <dbReference type="ARBA" id="ARBA00010617"/>
    </source>
</evidence>
<sequence length="401" mass="44308">MRTQHPTVRLADFTDDFAADPYSAFAALRSRESVHHVRFPTGEESWLVIGHEEVRAAFVDPRLRNDVRHSADFEDDGLFAVGRNMLQVDPPDHTRLRTLVAREFTARRVQALRPRVQEAAGGLLDTVVADGRADLVAAYAYPLPLTIICELLGVPDVDRAVFRAWSTKVVALDDAEQSARAMREMAAYLAGLAEEKRRLRDAAESDLLHALVRTHDGDGADRLTPEELLGMAFLLLVAGHETTVNLIANAVHLLLGHPGQLTALRADPELLKGAVEETLRFESPAPAGTYRYTAEPITLGGTRIPAGARVVLSIASANRDPARYPAPDRFDIRRDPAATRAHLAFGHGLHHCLGTPLARLEAGLALRILLDRFPRLAFDGDSTPRWRTSLMRSLRELPVRW</sequence>
<reference evidence="8 9" key="1">
    <citation type="submission" date="2016-10" db="EMBL/GenBank/DDBJ databases">
        <title>Genome sequence of Streptomyces sp. MUSC 1.</title>
        <authorList>
            <person name="Lee L.-H."/>
            <person name="Ser H.-L."/>
            <person name="Law J.W.-F."/>
        </authorList>
    </citation>
    <scope>NUCLEOTIDE SEQUENCE [LARGE SCALE GENOMIC DNA]</scope>
    <source>
        <strain evidence="8 9">MUSC 1</strain>
    </source>
</reference>
<evidence type="ECO:0000256" key="2">
    <source>
        <dbReference type="ARBA" id="ARBA00022617"/>
    </source>
</evidence>
<dbReference type="FunFam" id="1.10.630.10:FF:000018">
    <property type="entry name" value="Cytochrome P450 monooxygenase"/>
    <property type="match status" value="1"/>
</dbReference>
<dbReference type="GO" id="GO:0016705">
    <property type="term" value="F:oxidoreductase activity, acting on paired donors, with incorporation or reduction of molecular oxygen"/>
    <property type="evidence" value="ECO:0007669"/>
    <property type="project" value="InterPro"/>
</dbReference>
<dbReference type="GO" id="GO:0020037">
    <property type="term" value="F:heme binding"/>
    <property type="evidence" value="ECO:0007669"/>
    <property type="project" value="InterPro"/>
</dbReference>
<keyword evidence="3 7" id="KW-0479">Metal-binding</keyword>
<dbReference type="EMBL" id="MLYO01000015">
    <property type="protein sequence ID" value="OIK06359.1"/>
    <property type="molecule type" value="Genomic_DNA"/>
</dbReference>
<dbReference type="Proteomes" id="UP000179642">
    <property type="component" value="Unassembled WGS sequence"/>
</dbReference>
<keyword evidence="2 7" id="KW-0349">Heme</keyword>
<evidence type="ECO:0000313" key="8">
    <source>
        <dbReference type="EMBL" id="OIK06359.1"/>
    </source>
</evidence>
<dbReference type="GO" id="GO:0005506">
    <property type="term" value="F:iron ion binding"/>
    <property type="evidence" value="ECO:0007669"/>
    <property type="project" value="InterPro"/>
</dbReference>
<dbReference type="SUPFAM" id="SSF48264">
    <property type="entry name" value="Cytochrome P450"/>
    <property type="match status" value="1"/>
</dbReference>
<name>A0A1S2QJL7_9ACTN</name>
<evidence type="ECO:0000256" key="7">
    <source>
        <dbReference type="RuleBase" id="RU000461"/>
    </source>
</evidence>
<dbReference type="OrthoDB" id="5500002at2"/>
<protein>
    <submittedName>
        <fullName evidence="8">Cytochrome</fullName>
    </submittedName>
</protein>
<dbReference type="InterPro" id="IPR036396">
    <property type="entry name" value="Cyt_P450_sf"/>
</dbReference>
<gene>
    <name evidence="8" type="ORF">BIV23_08185</name>
</gene>
<evidence type="ECO:0000313" key="9">
    <source>
        <dbReference type="Proteomes" id="UP000179642"/>
    </source>
</evidence>
<proteinExistence type="inferred from homology"/>
<evidence type="ECO:0000256" key="6">
    <source>
        <dbReference type="ARBA" id="ARBA00023033"/>
    </source>
</evidence>
<accession>A0A1S2QJL7</accession>
<keyword evidence="9" id="KW-1185">Reference proteome</keyword>
<keyword evidence="4 7" id="KW-0560">Oxidoreductase</keyword>
<comment type="similarity">
    <text evidence="1 7">Belongs to the cytochrome P450 family.</text>
</comment>
<dbReference type="PANTHER" id="PTHR46696:SF1">
    <property type="entry name" value="CYTOCHROME P450 YJIB-RELATED"/>
    <property type="match status" value="1"/>
</dbReference>
<evidence type="ECO:0000256" key="4">
    <source>
        <dbReference type="ARBA" id="ARBA00023002"/>
    </source>
</evidence>
<dbReference type="Gene3D" id="1.10.630.10">
    <property type="entry name" value="Cytochrome P450"/>
    <property type="match status" value="1"/>
</dbReference>
<dbReference type="InterPro" id="IPR017972">
    <property type="entry name" value="Cyt_P450_CS"/>
</dbReference>
<dbReference type="AlphaFoldDB" id="A0A1S2QJL7"/>
<comment type="caution">
    <text evidence="8">The sequence shown here is derived from an EMBL/GenBank/DDBJ whole genome shotgun (WGS) entry which is preliminary data.</text>
</comment>
<dbReference type="InterPro" id="IPR002397">
    <property type="entry name" value="Cyt_P450_B"/>
</dbReference>
<dbReference type="PRINTS" id="PR00385">
    <property type="entry name" value="P450"/>
</dbReference>
<dbReference type="GO" id="GO:0004497">
    <property type="term" value="F:monooxygenase activity"/>
    <property type="evidence" value="ECO:0007669"/>
    <property type="project" value="UniProtKB-KW"/>
</dbReference>
<dbReference type="PROSITE" id="PS00086">
    <property type="entry name" value="CYTOCHROME_P450"/>
    <property type="match status" value="1"/>
</dbReference>